<reference evidence="3" key="1">
    <citation type="journal article" date="2006" name="PLoS Biol.">
        <title>Macronuclear genome sequence of the ciliate Tetrahymena thermophila, a model eukaryote.</title>
        <authorList>
            <person name="Eisen J.A."/>
            <person name="Coyne R.S."/>
            <person name="Wu M."/>
            <person name="Wu D."/>
            <person name="Thiagarajan M."/>
            <person name="Wortman J.R."/>
            <person name="Badger J.H."/>
            <person name="Ren Q."/>
            <person name="Amedeo P."/>
            <person name="Jones K.M."/>
            <person name="Tallon L.J."/>
            <person name="Delcher A.L."/>
            <person name="Salzberg S.L."/>
            <person name="Silva J.C."/>
            <person name="Haas B.J."/>
            <person name="Majoros W.H."/>
            <person name="Farzad M."/>
            <person name="Carlton J.M."/>
            <person name="Smith R.K. Jr."/>
            <person name="Garg J."/>
            <person name="Pearlman R.E."/>
            <person name="Karrer K.M."/>
            <person name="Sun L."/>
            <person name="Manning G."/>
            <person name="Elde N.C."/>
            <person name="Turkewitz A.P."/>
            <person name="Asai D.J."/>
            <person name="Wilkes D.E."/>
            <person name="Wang Y."/>
            <person name="Cai H."/>
            <person name="Collins K."/>
            <person name="Stewart B.A."/>
            <person name="Lee S.R."/>
            <person name="Wilamowska K."/>
            <person name="Weinberg Z."/>
            <person name="Ruzzo W.L."/>
            <person name="Wloga D."/>
            <person name="Gaertig J."/>
            <person name="Frankel J."/>
            <person name="Tsao C.-C."/>
            <person name="Gorovsky M.A."/>
            <person name="Keeling P.J."/>
            <person name="Waller R.F."/>
            <person name="Patron N.J."/>
            <person name="Cherry J.M."/>
            <person name="Stover N.A."/>
            <person name="Krieger C.J."/>
            <person name="del Toro C."/>
            <person name="Ryder H.F."/>
            <person name="Williamson S.C."/>
            <person name="Barbeau R.A."/>
            <person name="Hamilton E.P."/>
            <person name="Orias E."/>
        </authorList>
    </citation>
    <scope>NUCLEOTIDE SEQUENCE [LARGE SCALE GENOMIC DNA]</scope>
    <source>
        <strain evidence="3">SB210</strain>
    </source>
</reference>
<dbReference type="EMBL" id="GG662319">
    <property type="protein sequence ID" value="EAS05873.2"/>
    <property type="molecule type" value="Genomic_DNA"/>
</dbReference>
<name>Q24DH5_TETTS</name>
<keyword evidence="1" id="KW-1133">Transmembrane helix</keyword>
<dbReference type="Proteomes" id="UP000009168">
    <property type="component" value="Unassembled WGS sequence"/>
</dbReference>
<protein>
    <submittedName>
        <fullName evidence="2">Transmembrane protein, putative</fullName>
    </submittedName>
</protein>
<dbReference type="RefSeq" id="XP_001026118.2">
    <property type="nucleotide sequence ID" value="XM_001026118.3"/>
</dbReference>
<evidence type="ECO:0000313" key="3">
    <source>
        <dbReference type="Proteomes" id="UP000009168"/>
    </source>
</evidence>
<proteinExistence type="predicted"/>
<accession>Q24DH5</accession>
<keyword evidence="3" id="KW-1185">Reference proteome</keyword>
<dbReference type="InParanoid" id="Q24DH5"/>
<dbReference type="HOGENOM" id="CLU_774986_0_0_1"/>
<keyword evidence="1 2" id="KW-0812">Transmembrane</keyword>
<organism evidence="2 3">
    <name type="scientific">Tetrahymena thermophila (strain SB210)</name>
    <dbReference type="NCBI Taxonomy" id="312017"/>
    <lineage>
        <taxon>Eukaryota</taxon>
        <taxon>Sar</taxon>
        <taxon>Alveolata</taxon>
        <taxon>Ciliophora</taxon>
        <taxon>Intramacronucleata</taxon>
        <taxon>Oligohymenophorea</taxon>
        <taxon>Hymenostomatida</taxon>
        <taxon>Tetrahymenina</taxon>
        <taxon>Tetrahymenidae</taxon>
        <taxon>Tetrahymena</taxon>
    </lineage>
</organism>
<feature type="transmembrane region" description="Helical" evidence="1">
    <location>
        <begin position="339"/>
        <end position="363"/>
    </location>
</feature>
<dbReference type="KEGG" id="tet:TTHERM_00971980"/>
<keyword evidence="1" id="KW-0472">Membrane</keyword>
<feature type="non-terminal residue" evidence="2">
    <location>
        <position position="1"/>
    </location>
</feature>
<dbReference type="AlphaFoldDB" id="Q24DH5"/>
<evidence type="ECO:0000256" key="1">
    <source>
        <dbReference type="SAM" id="Phobius"/>
    </source>
</evidence>
<evidence type="ECO:0000313" key="2">
    <source>
        <dbReference type="EMBL" id="EAS05873.2"/>
    </source>
</evidence>
<sequence length="383" mass="44150">NLIQKIDQIKKHSIPKNIQRVIIKNMSLENQQAQKDQQNQDSNEEKKLLSSLNDVQIVNQQQEQDSSKLDQSIDVGQSVDQGVRNENGYQEVIGSETSLYDPQNKLNINQEEKKAERTCFFSRFKNFVKKIFCRSNCKRIEDKFSQNQLIFSIFLRGGAAYYMIKKRQVLMKRLEKSLADEKTLINISSNLSKTPKLYFDNSSVGQSTLMQGTFTSRHIKTKIPINIGQQGYDYSKITDSSSAPSIRKVILQTDKFENQAVPIPLQSKENLITSAFAGLTYYLSSNIFQVKFKLDDLNYLNNTFYFFGKKNSNNIMDVEKVFLKIDWLKIKSDQRALKLCALLASSIAVFFTYKAIVSTVVLAKKKKSFFSKLLQEIKEYFQL</sequence>
<gene>
    <name evidence="2" type="ORF">TTHERM_00971980</name>
</gene>
<dbReference type="GeneID" id="7834183"/>